<feature type="region of interest" description="Disordered" evidence="1">
    <location>
        <begin position="1"/>
        <end position="20"/>
    </location>
</feature>
<dbReference type="AlphaFoldDB" id="A0A8T0GZR1"/>
<feature type="compositionally biased region" description="Acidic residues" evidence="1">
    <location>
        <begin position="576"/>
        <end position="597"/>
    </location>
</feature>
<feature type="compositionally biased region" description="Polar residues" evidence="1">
    <location>
        <begin position="488"/>
        <end position="502"/>
    </location>
</feature>
<evidence type="ECO:0000313" key="2">
    <source>
        <dbReference type="EMBL" id="KAG0563604.1"/>
    </source>
</evidence>
<sequence length="605" mass="66990">MRAKLEKEMTAAHEEQKRRQRAVERLLAKELVNEKSETRKKGKQTKSENSRSCKPATQLSQTPKVVTPRVSIAPLILALHTKEETPNPSSSTIHEVRKIVSSLSPKDIGVKSAEIKRAPATTRPKPGPGNGTQTRLLRPPPPYPPGPGCKRSLPAVHPYLRPGLGNPQAQPPTSFHMAVLNSNPASSHNQPPNNIIPPSKEHIIERLGAVTRELGKYFPPQKPSVEKAISDTVKIVQPILKPEIETTETETNETEEDDAEPRNTRSLEYEMIQEVAKVAASDVSEVAPAMPIPEGLSEQPSVSIPALPNLAERFPHSETACEELHQAKANESIDGQICEELKKFGITLSTNGISDTTYNSISSALEMQRLLRMSQIYGNDRNILEYERGAVAWHTQRAICDRDKAIIESQVAVTESGFGSEVDGTENRAGETGRSHYSLTTGLVQNHKKNEFDSKSRDELTLARASHRRSNEQCGPQSSESSGSSDSLQETVESNNKNQFVSRAKHLSSSKADGRKYFSPRSRPHEGQPQHASRAFALKPTQKQAKSSRNNRDRPSSRGELVRSSPEFVDNRWQPELDEEEVEEDLGLGDWDSDDDTVPSRGKQR</sequence>
<feature type="region of interest" description="Disordered" evidence="1">
    <location>
        <begin position="79"/>
        <end position="157"/>
    </location>
</feature>
<dbReference type="EMBL" id="CM026429">
    <property type="protein sequence ID" value="KAG0563604.1"/>
    <property type="molecule type" value="Genomic_DNA"/>
</dbReference>
<name>A0A8T0GZR1_CERPU</name>
<comment type="caution">
    <text evidence="2">The sequence shown here is derived from an EMBL/GenBank/DDBJ whole genome shotgun (WGS) entry which is preliminary data.</text>
</comment>
<keyword evidence="3" id="KW-1185">Reference proteome</keyword>
<gene>
    <name evidence="2" type="ORF">KC19_8G044700</name>
</gene>
<feature type="compositionally biased region" description="Basic and acidic residues" evidence="1">
    <location>
        <begin position="425"/>
        <end position="434"/>
    </location>
</feature>
<feature type="compositionally biased region" description="Basic and acidic residues" evidence="1">
    <location>
        <begin position="29"/>
        <end position="51"/>
    </location>
</feature>
<evidence type="ECO:0000313" key="3">
    <source>
        <dbReference type="Proteomes" id="UP000822688"/>
    </source>
</evidence>
<reference evidence="2" key="1">
    <citation type="submission" date="2020-06" db="EMBL/GenBank/DDBJ databases">
        <title>WGS assembly of Ceratodon purpureus strain R40.</title>
        <authorList>
            <person name="Carey S.B."/>
            <person name="Jenkins J."/>
            <person name="Shu S."/>
            <person name="Lovell J.T."/>
            <person name="Sreedasyam A."/>
            <person name="Maumus F."/>
            <person name="Tiley G.P."/>
            <person name="Fernandez-Pozo N."/>
            <person name="Barry K."/>
            <person name="Chen C."/>
            <person name="Wang M."/>
            <person name="Lipzen A."/>
            <person name="Daum C."/>
            <person name="Saski C.A."/>
            <person name="Payton A.C."/>
            <person name="Mcbreen J.C."/>
            <person name="Conrad R.E."/>
            <person name="Kollar L.M."/>
            <person name="Olsson S."/>
            <person name="Huttunen S."/>
            <person name="Landis J.B."/>
            <person name="Wickett N.J."/>
            <person name="Johnson M.G."/>
            <person name="Rensing S.A."/>
            <person name="Grimwood J."/>
            <person name="Schmutz J."/>
            <person name="Mcdaniel S.F."/>
        </authorList>
    </citation>
    <scope>NUCLEOTIDE SEQUENCE</scope>
    <source>
        <strain evidence="2">R40</strain>
    </source>
</reference>
<feature type="region of interest" description="Disordered" evidence="1">
    <location>
        <begin position="416"/>
        <end position="435"/>
    </location>
</feature>
<feature type="region of interest" description="Disordered" evidence="1">
    <location>
        <begin position="447"/>
        <end position="605"/>
    </location>
</feature>
<accession>A0A8T0GZR1</accession>
<feature type="compositionally biased region" description="Low complexity" evidence="1">
    <location>
        <begin position="478"/>
        <end position="487"/>
    </location>
</feature>
<feature type="compositionally biased region" description="Polar residues" evidence="1">
    <location>
        <begin position="52"/>
        <end position="64"/>
    </location>
</feature>
<evidence type="ECO:0000256" key="1">
    <source>
        <dbReference type="SAM" id="MobiDB-lite"/>
    </source>
</evidence>
<feature type="compositionally biased region" description="Basic and acidic residues" evidence="1">
    <location>
        <begin position="550"/>
        <end position="561"/>
    </location>
</feature>
<feature type="compositionally biased region" description="Basic and acidic residues" evidence="1">
    <location>
        <begin position="448"/>
        <end position="461"/>
    </location>
</feature>
<organism evidence="2 3">
    <name type="scientific">Ceratodon purpureus</name>
    <name type="common">Fire moss</name>
    <name type="synonym">Dicranum purpureum</name>
    <dbReference type="NCBI Taxonomy" id="3225"/>
    <lineage>
        <taxon>Eukaryota</taxon>
        <taxon>Viridiplantae</taxon>
        <taxon>Streptophyta</taxon>
        <taxon>Embryophyta</taxon>
        <taxon>Bryophyta</taxon>
        <taxon>Bryophytina</taxon>
        <taxon>Bryopsida</taxon>
        <taxon>Dicranidae</taxon>
        <taxon>Pseudoditrichales</taxon>
        <taxon>Ditrichaceae</taxon>
        <taxon>Ceratodon</taxon>
    </lineage>
</organism>
<protein>
    <submittedName>
        <fullName evidence="2">Uncharacterized protein</fullName>
    </submittedName>
</protein>
<dbReference type="Proteomes" id="UP000822688">
    <property type="component" value="Chromosome 8"/>
</dbReference>
<proteinExistence type="predicted"/>
<feature type="region of interest" description="Disordered" evidence="1">
    <location>
        <begin position="29"/>
        <end position="66"/>
    </location>
</feature>
<feature type="compositionally biased region" description="Pro residues" evidence="1">
    <location>
        <begin position="138"/>
        <end position="147"/>
    </location>
</feature>